<keyword evidence="1" id="KW-0732">Signal</keyword>
<dbReference type="OrthoDB" id="9780932at2"/>
<dbReference type="PANTHER" id="PTHR43194">
    <property type="entry name" value="HYDROLASE ALPHA/BETA FOLD FAMILY"/>
    <property type="match status" value="1"/>
</dbReference>
<dbReference type="InterPro" id="IPR029058">
    <property type="entry name" value="AB_hydrolase_fold"/>
</dbReference>
<feature type="domain" description="AB hydrolase-1" evidence="2">
    <location>
        <begin position="48"/>
        <end position="283"/>
    </location>
</feature>
<gene>
    <name evidence="3" type="ORF">F8C76_02295</name>
</gene>
<evidence type="ECO:0000256" key="1">
    <source>
        <dbReference type="SAM" id="SignalP"/>
    </source>
</evidence>
<keyword evidence="3" id="KW-0378">Hydrolase</keyword>
<dbReference type="InterPro" id="IPR050228">
    <property type="entry name" value="Carboxylesterase_BioH"/>
</dbReference>
<evidence type="ECO:0000259" key="2">
    <source>
        <dbReference type="Pfam" id="PF00561"/>
    </source>
</evidence>
<evidence type="ECO:0000313" key="4">
    <source>
        <dbReference type="Proteomes" id="UP000429785"/>
    </source>
</evidence>
<proteinExistence type="predicted"/>
<dbReference type="PANTHER" id="PTHR43194:SF2">
    <property type="entry name" value="PEROXISOMAL MEMBRANE PROTEIN LPX1"/>
    <property type="match status" value="1"/>
</dbReference>
<feature type="signal peptide" evidence="1">
    <location>
        <begin position="1"/>
        <end position="26"/>
    </location>
</feature>
<dbReference type="RefSeq" id="WP_152130293.1">
    <property type="nucleotide sequence ID" value="NZ_WELG01000001.1"/>
</dbReference>
<dbReference type="Pfam" id="PF00561">
    <property type="entry name" value="Abhydrolase_1"/>
    <property type="match status" value="1"/>
</dbReference>
<dbReference type="AlphaFoldDB" id="A0A6I1E354"/>
<comment type="caution">
    <text evidence="3">The sequence shown here is derived from an EMBL/GenBank/DDBJ whole genome shotgun (WGS) entry which is preliminary data.</text>
</comment>
<sequence>MKPIKPYGAIAISFFLVLLCSQNTLAQKNSIYTSDDVSLYYKDWGKGKPLVFLHSWGVNSDIWQYQMNQLASSGFRCIAYDRRGHGRSSQPWNGYDYDTLSSDLNSIIEDLRLENVTLISHSMAGGEIIRYLSKYGSGKIAQIILTSPNLPFMLKTDDNPFGLDKEAITRFTTYLQADIHATVRAGVTSFFGENPTVSQDMVEWGLSLFGQTSLQALIECNKSNIQTDFRTELKQISVPTLIIHGDADVSAPISFTAGRIKKLIPHAKLKVYEGAPHGIILTHKEQMIKDIESFLKETEN</sequence>
<dbReference type="SUPFAM" id="SSF53474">
    <property type="entry name" value="alpha/beta-Hydrolases"/>
    <property type="match status" value="1"/>
</dbReference>
<dbReference type="Proteomes" id="UP000429785">
    <property type="component" value="Unassembled WGS sequence"/>
</dbReference>
<dbReference type="InterPro" id="IPR000073">
    <property type="entry name" value="AB_hydrolase_1"/>
</dbReference>
<name>A0A6I1E354_9FLAO</name>
<accession>A0A6I1E354</accession>
<evidence type="ECO:0000313" key="3">
    <source>
        <dbReference type="EMBL" id="KAB7530360.1"/>
    </source>
</evidence>
<organism evidence="3 4">
    <name type="scientific">Flagellimonas olearia</name>
    <dbReference type="NCBI Taxonomy" id="552546"/>
    <lineage>
        <taxon>Bacteria</taxon>
        <taxon>Pseudomonadati</taxon>
        <taxon>Bacteroidota</taxon>
        <taxon>Flavobacteriia</taxon>
        <taxon>Flavobacteriales</taxon>
        <taxon>Flavobacteriaceae</taxon>
        <taxon>Flagellimonas</taxon>
    </lineage>
</organism>
<feature type="chain" id="PRO_5026263373" evidence="1">
    <location>
        <begin position="27"/>
        <end position="300"/>
    </location>
</feature>
<dbReference type="Gene3D" id="3.40.50.1820">
    <property type="entry name" value="alpha/beta hydrolase"/>
    <property type="match status" value="1"/>
</dbReference>
<protein>
    <submittedName>
        <fullName evidence="3">Alpha/beta fold hydrolase</fullName>
    </submittedName>
</protein>
<dbReference type="EMBL" id="WELG01000001">
    <property type="protein sequence ID" value="KAB7530360.1"/>
    <property type="molecule type" value="Genomic_DNA"/>
</dbReference>
<dbReference type="GO" id="GO:0016787">
    <property type="term" value="F:hydrolase activity"/>
    <property type="evidence" value="ECO:0007669"/>
    <property type="project" value="UniProtKB-KW"/>
</dbReference>
<dbReference type="PRINTS" id="PR00111">
    <property type="entry name" value="ABHYDROLASE"/>
</dbReference>
<reference evidence="3 4" key="1">
    <citation type="submission" date="2019-10" db="EMBL/GenBank/DDBJ databases">
        <title>Muricauda olearia CL-SS4 JCM15563 genome.</title>
        <authorList>
            <person name="Liu L."/>
        </authorList>
    </citation>
    <scope>NUCLEOTIDE SEQUENCE [LARGE SCALE GENOMIC DNA]</scope>
    <source>
        <strain evidence="3 4">CL-SS4</strain>
    </source>
</reference>